<dbReference type="CDD" id="cd19499">
    <property type="entry name" value="RecA-like_ClpB_Hsp104-like"/>
    <property type="match status" value="1"/>
</dbReference>
<keyword evidence="6" id="KW-0175">Coiled coil</keyword>
<keyword evidence="8" id="KW-0378">Hydrolase</keyword>
<dbReference type="SMART" id="SM00382">
    <property type="entry name" value="AAA"/>
    <property type="match status" value="2"/>
</dbReference>
<evidence type="ECO:0000256" key="4">
    <source>
        <dbReference type="ARBA" id="ARBA00023186"/>
    </source>
</evidence>
<dbReference type="GO" id="GO:0006508">
    <property type="term" value="P:proteolysis"/>
    <property type="evidence" value="ECO:0007669"/>
    <property type="project" value="UniProtKB-KW"/>
</dbReference>
<keyword evidence="4" id="KW-0143">Chaperone</keyword>
<dbReference type="InterPro" id="IPR041546">
    <property type="entry name" value="ClpA/ClpB_AAA_lid"/>
</dbReference>
<dbReference type="GO" id="GO:0034605">
    <property type="term" value="P:cellular response to heat"/>
    <property type="evidence" value="ECO:0007669"/>
    <property type="project" value="TreeGrafter"/>
</dbReference>
<gene>
    <name evidence="8" type="ORF">ENV38_04940</name>
</gene>
<protein>
    <submittedName>
        <fullName evidence="8">ATP-dependent Clp protease ATP-binding subunit</fullName>
    </submittedName>
</protein>
<dbReference type="GO" id="GO:0005524">
    <property type="term" value="F:ATP binding"/>
    <property type="evidence" value="ECO:0007669"/>
    <property type="project" value="UniProtKB-KW"/>
</dbReference>
<feature type="coiled-coil region" evidence="6">
    <location>
        <begin position="400"/>
        <end position="468"/>
    </location>
</feature>
<dbReference type="AlphaFoldDB" id="A0A7V3KNZ8"/>
<dbReference type="SUPFAM" id="SSF81923">
    <property type="entry name" value="Double Clp-N motif"/>
    <property type="match status" value="1"/>
</dbReference>
<comment type="caution">
    <text evidence="8">The sequence shown here is derived from an EMBL/GenBank/DDBJ whole genome shotgun (WGS) entry which is preliminary data.</text>
</comment>
<evidence type="ECO:0000256" key="3">
    <source>
        <dbReference type="ARBA" id="ARBA00022840"/>
    </source>
</evidence>
<keyword evidence="1 5" id="KW-0677">Repeat</keyword>
<dbReference type="EMBL" id="DTGD01000182">
    <property type="protein sequence ID" value="HGB36233.1"/>
    <property type="molecule type" value="Genomic_DNA"/>
</dbReference>
<organism evidence="8">
    <name type="scientific">candidate division WOR-3 bacterium</name>
    <dbReference type="NCBI Taxonomy" id="2052148"/>
    <lineage>
        <taxon>Bacteria</taxon>
        <taxon>Bacteria division WOR-3</taxon>
    </lineage>
</organism>
<dbReference type="PANTHER" id="PTHR11638:SF18">
    <property type="entry name" value="HEAT SHOCK PROTEIN 104"/>
    <property type="match status" value="1"/>
</dbReference>
<evidence type="ECO:0000256" key="1">
    <source>
        <dbReference type="ARBA" id="ARBA00022737"/>
    </source>
</evidence>
<dbReference type="GO" id="GO:0016887">
    <property type="term" value="F:ATP hydrolysis activity"/>
    <property type="evidence" value="ECO:0007669"/>
    <property type="project" value="InterPro"/>
</dbReference>
<dbReference type="GO" id="GO:0005737">
    <property type="term" value="C:cytoplasm"/>
    <property type="evidence" value="ECO:0007669"/>
    <property type="project" value="TreeGrafter"/>
</dbReference>
<dbReference type="CDD" id="cd00009">
    <property type="entry name" value="AAA"/>
    <property type="match status" value="1"/>
</dbReference>
<dbReference type="GO" id="GO:0008233">
    <property type="term" value="F:peptidase activity"/>
    <property type="evidence" value="ECO:0007669"/>
    <property type="project" value="UniProtKB-KW"/>
</dbReference>
<dbReference type="FunFam" id="3.40.50.300:FF:000010">
    <property type="entry name" value="Chaperone clpB 1, putative"/>
    <property type="match status" value="1"/>
</dbReference>
<evidence type="ECO:0000259" key="7">
    <source>
        <dbReference type="PROSITE" id="PS51903"/>
    </source>
</evidence>
<dbReference type="PROSITE" id="PS00870">
    <property type="entry name" value="CLPAB_1"/>
    <property type="match status" value="1"/>
</dbReference>
<evidence type="ECO:0000256" key="2">
    <source>
        <dbReference type="ARBA" id="ARBA00022741"/>
    </source>
</evidence>
<keyword evidence="3 8" id="KW-0067">ATP-binding</keyword>
<dbReference type="Pfam" id="PF07724">
    <property type="entry name" value="AAA_2"/>
    <property type="match status" value="1"/>
</dbReference>
<feature type="domain" description="Clp R" evidence="7">
    <location>
        <begin position="6"/>
        <end position="155"/>
    </location>
</feature>
<dbReference type="Pfam" id="PF10431">
    <property type="entry name" value="ClpB_D2-small"/>
    <property type="match status" value="1"/>
</dbReference>
<dbReference type="Gene3D" id="1.10.1780.10">
    <property type="entry name" value="Clp, N-terminal domain"/>
    <property type="match status" value="1"/>
</dbReference>
<dbReference type="InterPro" id="IPR050130">
    <property type="entry name" value="ClpA_ClpB"/>
</dbReference>
<keyword evidence="8" id="KW-0645">Protease</keyword>
<dbReference type="InterPro" id="IPR001270">
    <property type="entry name" value="ClpA/B"/>
</dbReference>
<evidence type="ECO:0000256" key="5">
    <source>
        <dbReference type="PROSITE-ProRule" id="PRU01251"/>
    </source>
</evidence>
<dbReference type="Gene3D" id="1.10.8.60">
    <property type="match status" value="2"/>
</dbReference>
<dbReference type="PRINTS" id="PR00300">
    <property type="entry name" value="CLPPROTEASEA"/>
</dbReference>
<dbReference type="InterPro" id="IPR003593">
    <property type="entry name" value="AAA+_ATPase"/>
</dbReference>
<dbReference type="InterPro" id="IPR036628">
    <property type="entry name" value="Clp_N_dom_sf"/>
</dbReference>
<dbReference type="Pfam" id="PF02861">
    <property type="entry name" value="Clp_N"/>
    <property type="match status" value="1"/>
</dbReference>
<dbReference type="InterPro" id="IPR027417">
    <property type="entry name" value="P-loop_NTPase"/>
</dbReference>
<dbReference type="InterPro" id="IPR003959">
    <property type="entry name" value="ATPase_AAA_core"/>
</dbReference>
<dbReference type="SMART" id="SM01086">
    <property type="entry name" value="ClpB_D2-small"/>
    <property type="match status" value="1"/>
</dbReference>
<dbReference type="InterPro" id="IPR018368">
    <property type="entry name" value="ClpA/B_CS1"/>
</dbReference>
<sequence>MNLPYYNDFTASLKKVVERAKEEASKEGTSSTVNLEHLILGILSIQDGSAYAFLEEEGVSYERFKRALDRLRPQRLFLEHPISAKEIKFSAKCIKAFELAKDEALKLHKQYIGTEHLLLGILRIEEDVTYRILVIDFNITYEVILDKILRGSREGERTGLKSGKLKNLETFSTDLTKLAKEGKLDPVIGREREIERVLQILARRKKNNPVLIGEPGVGKTAIVEGIAQRIAQDQVPDSLLDKRILQLDLTAIVAGTKYRGQFEERLKAIVDEAKEAPDVILFIDELHTVVGAGAAEGSLDASNILKPPLARGQIQIIGATTFEDYRKYIEKDGALERRFQPVFVDPPTVEETIEILYGLKEKYESFHGVKYTDDAIEAAAKLSDRYITDRYLPDKAIDVLDEAGAKVKLKTQENDEVLEELKKDLENVKRAKELAKEKQDFETASLLKEREDRLKEQIAERKRKLRSRGEPLLVTKDHIAEIISLWTGIPVTRLAESEMEKLLKMEEEMRKRIIGQDEAISALAKAIRRSRAGIKDPRRPIGSFIFLGPTGVGKTETAKVLAEFLFNDRDAVIEINMSEYMEKFNVSRLIGAPPGYIGYEEGGQLTEKVRRKPYSVILFDEFEKADPEVFHILLQIMEEGVLTDSFGRRVSFRNSIIILTSNIGTKSLSKNKMLGFKTEDFNKTFEETKEFLLQELKNAIPPELYNRIDEIIIFKPLTREDLLKIVDLQLEDLEARIKELNIKIELSPDAKEFLIEKGYEPEFGARPLRRTIRKYVEEPLSELILGKHLSEGTFVKVLRKGEQLDFEVIQPEPVKKGG</sequence>
<name>A0A7V3KNZ8_UNCW3</name>
<keyword evidence="2" id="KW-0547">Nucleotide-binding</keyword>
<reference evidence="8" key="1">
    <citation type="journal article" date="2020" name="mSystems">
        <title>Genome- and Community-Level Interaction Insights into Carbon Utilization and Element Cycling Functions of Hydrothermarchaeota in Hydrothermal Sediment.</title>
        <authorList>
            <person name="Zhou Z."/>
            <person name="Liu Y."/>
            <person name="Xu W."/>
            <person name="Pan J."/>
            <person name="Luo Z.H."/>
            <person name="Li M."/>
        </authorList>
    </citation>
    <scope>NUCLEOTIDE SEQUENCE [LARGE SCALE GENOMIC DNA]</scope>
    <source>
        <strain evidence="8">SpSt-754</strain>
    </source>
</reference>
<proteinExistence type="predicted"/>
<accession>A0A7V3KNZ8</accession>
<dbReference type="Gene3D" id="4.10.860.10">
    <property type="entry name" value="UVR domain"/>
    <property type="match status" value="1"/>
</dbReference>
<dbReference type="Pfam" id="PF00004">
    <property type="entry name" value="AAA"/>
    <property type="match status" value="1"/>
</dbReference>
<dbReference type="SUPFAM" id="SSF52540">
    <property type="entry name" value="P-loop containing nucleoside triphosphate hydrolases"/>
    <property type="match status" value="2"/>
</dbReference>
<dbReference type="InterPro" id="IPR019489">
    <property type="entry name" value="Clp_ATPase_C"/>
</dbReference>
<dbReference type="FunFam" id="3.40.50.300:FF:000025">
    <property type="entry name" value="ATP-dependent Clp protease subunit"/>
    <property type="match status" value="1"/>
</dbReference>
<dbReference type="Gene3D" id="3.40.50.300">
    <property type="entry name" value="P-loop containing nucleotide triphosphate hydrolases"/>
    <property type="match status" value="2"/>
</dbReference>
<evidence type="ECO:0000256" key="6">
    <source>
        <dbReference type="SAM" id="Coils"/>
    </source>
</evidence>
<evidence type="ECO:0000313" key="8">
    <source>
        <dbReference type="EMBL" id="HGB36233.1"/>
    </source>
</evidence>
<dbReference type="PROSITE" id="PS51903">
    <property type="entry name" value="CLP_R"/>
    <property type="match status" value="1"/>
</dbReference>
<dbReference type="PANTHER" id="PTHR11638">
    <property type="entry name" value="ATP-DEPENDENT CLP PROTEASE"/>
    <property type="match status" value="1"/>
</dbReference>
<dbReference type="InterPro" id="IPR004176">
    <property type="entry name" value="Clp_R_N"/>
</dbReference>
<dbReference type="Pfam" id="PF17871">
    <property type="entry name" value="AAA_lid_9"/>
    <property type="match status" value="1"/>
</dbReference>